<sequence length="52" mass="5882">MTKWEYATAPVLIHATKQILDNWGEDGWELVQIVPGANPENLVAYFKRPKAA</sequence>
<dbReference type="Pfam" id="PF13783">
    <property type="entry name" value="DUF4177"/>
    <property type="match status" value="1"/>
</dbReference>
<reference evidence="1 2" key="1">
    <citation type="submission" date="2020-02" db="EMBL/GenBank/DDBJ databases">
        <authorList>
            <person name="Li X.-J."/>
            <person name="Feng X.-M."/>
        </authorList>
    </citation>
    <scope>NUCLEOTIDE SEQUENCE [LARGE SCALE GENOMIC DNA]</scope>
    <source>
        <strain evidence="1 2">CGMCC 4.7225</strain>
    </source>
</reference>
<protein>
    <submittedName>
        <fullName evidence="1">DUF4177 domain-containing protein</fullName>
    </submittedName>
</protein>
<dbReference type="Proteomes" id="UP000469185">
    <property type="component" value="Unassembled WGS sequence"/>
</dbReference>
<dbReference type="EMBL" id="JAAGOB010000005">
    <property type="protein sequence ID" value="NED95821.1"/>
    <property type="molecule type" value="Genomic_DNA"/>
</dbReference>
<keyword evidence="2" id="KW-1185">Reference proteome</keyword>
<evidence type="ECO:0000313" key="2">
    <source>
        <dbReference type="Proteomes" id="UP000469185"/>
    </source>
</evidence>
<name>A0A6N9YL70_9ACTN</name>
<proteinExistence type="predicted"/>
<accession>A0A6N9YL70</accession>
<dbReference type="RefSeq" id="WP_163818594.1">
    <property type="nucleotide sequence ID" value="NZ_JAAGOB010000005.1"/>
</dbReference>
<dbReference type="AlphaFoldDB" id="A0A6N9YL70"/>
<gene>
    <name evidence="1" type="ORF">G1H11_10900</name>
</gene>
<evidence type="ECO:0000313" key="1">
    <source>
        <dbReference type="EMBL" id="NED95821.1"/>
    </source>
</evidence>
<comment type="caution">
    <text evidence="1">The sequence shown here is derived from an EMBL/GenBank/DDBJ whole genome shotgun (WGS) entry which is preliminary data.</text>
</comment>
<organism evidence="1 2">
    <name type="scientific">Phytoactinopolyspora alkaliphila</name>
    <dbReference type="NCBI Taxonomy" id="1783498"/>
    <lineage>
        <taxon>Bacteria</taxon>
        <taxon>Bacillati</taxon>
        <taxon>Actinomycetota</taxon>
        <taxon>Actinomycetes</taxon>
        <taxon>Jiangellales</taxon>
        <taxon>Jiangellaceae</taxon>
        <taxon>Phytoactinopolyspora</taxon>
    </lineage>
</organism>
<dbReference type="InterPro" id="IPR025234">
    <property type="entry name" value="YjzH-like"/>
</dbReference>